<name>A0ABT7WIV1_9FLAO</name>
<accession>A0ABT7WIV1</accession>
<dbReference type="Proteomes" id="UP001174839">
    <property type="component" value="Unassembled WGS sequence"/>
</dbReference>
<dbReference type="RefSeq" id="WP_289726104.1">
    <property type="nucleotide sequence ID" value="NZ_JAUDUY010000014.1"/>
</dbReference>
<feature type="signal peptide" evidence="1">
    <location>
        <begin position="1"/>
        <end position="21"/>
    </location>
</feature>
<proteinExistence type="predicted"/>
<feature type="chain" id="PRO_5045133586" evidence="1">
    <location>
        <begin position="22"/>
        <end position="391"/>
    </location>
</feature>
<keyword evidence="1" id="KW-0732">Signal</keyword>
<gene>
    <name evidence="2" type="ORF">QU605_14775</name>
</gene>
<protein>
    <submittedName>
        <fullName evidence="2">Gliding motility-associated C-terminal domain-containing protein</fullName>
    </submittedName>
</protein>
<reference evidence="2" key="1">
    <citation type="submission" date="2023-06" db="EMBL/GenBank/DDBJ databases">
        <title>Robiginitalea aurantiacus sp. nov. and Algoriphagus sediminis sp. nov., isolated from coastal sediment.</title>
        <authorList>
            <person name="Zhou Z.Y."/>
            <person name="An J."/>
            <person name="Jia Y.W."/>
            <person name="Du Z.J."/>
        </authorList>
    </citation>
    <scope>NUCLEOTIDE SEQUENCE</scope>
    <source>
        <strain evidence="2">M39</strain>
    </source>
</reference>
<evidence type="ECO:0000256" key="1">
    <source>
        <dbReference type="SAM" id="SignalP"/>
    </source>
</evidence>
<dbReference type="EMBL" id="JAUDUY010000014">
    <property type="protein sequence ID" value="MDM9632739.1"/>
    <property type="molecule type" value="Genomic_DNA"/>
</dbReference>
<keyword evidence="3" id="KW-1185">Reference proteome</keyword>
<comment type="caution">
    <text evidence="2">The sequence shown here is derived from an EMBL/GenBank/DDBJ whole genome shotgun (WGS) entry which is preliminary data.</text>
</comment>
<organism evidence="2 3">
    <name type="scientific">Robiginitalea aurantiaca</name>
    <dbReference type="NCBI Taxonomy" id="3056915"/>
    <lineage>
        <taxon>Bacteria</taxon>
        <taxon>Pseudomonadati</taxon>
        <taxon>Bacteroidota</taxon>
        <taxon>Flavobacteriia</taxon>
        <taxon>Flavobacteriales</taxon>
        <taxon>Flavobacteriaceae</taxon>
        <taxon>Robiginitalea</taxon>
    </lineage>
</organism>
<sequence>MKVYTYLAAFAIAGLSISEGAAQSAIVNHGAEMRLHKDGQMGFHADFRNDGEFSENQGLVGFYSDDTPLRITGSSGIELFDAEFAAPLGVILENDLVINNNGNLIEGDVQTARNTEAPYTLKFQYDTFYTGESDVSKVDGFVSFQNKQDFTFPVGDPNRLRPLTINASAVNPSGVCAYFPEDPNAPVSLAKAYNTSSQAEFGLQVSKREFWYLQADLPSQVTLSWDSRSEVRNLSTDTENLRVVGWNKATRHWEDLGNTRTEGNLASGTVRSDVFNPGEYEILTLGGMSDATGSLSVLELDNYFLSPNGDGRNERLIIDAVSEAPNNTLQIFTQSGALVYTKENYQNEFDGNSNTRGSFERGKGLPEGVYFYMITFPELRQKHQGYFYLSR</sequence>
<evidence type="ECO:0000313" key="2">
    <source>
        <dbReference type="EMBL" id="MDM9632739.1"/>
    </source>
</evidence>
<evidence type="ECO:0000313" key="3">
    <source>
        <dbReference type="Proteomes" id="UP001174839"/>
    </source>
</evidence>
<dbReference type="Pfam" id="PF13585">
    <property type="entry name" value="CHU_C"/>
    <property type="match status" value="1"/>
</dbReference>